<keyword evidence="6 9" id="KW-0227">DNA damage</keyword>
<dbReference type="NCBIfam" id="NF003589">
    <property type="entry name" value="PRK05254.1-2"/>
    <property type="match status" value="1"/>
</dbReference>
<dbReference type="SMART" id="SM00987">
    <property type="entry name" value="UreE_C"/>
    <property type="match status" value="1"/>
</dbReference>
<proteinExistence type="inferred from homology"/>
<evidence type="ECO:0000256" key="1">
    <source>
        <dbReference type="ARBA" id="ARBA00001400"/>
    </source>
</evidence>
<dbReference type="InterPro" id="IPR005122">
    <property type="entry name" value="Uracil-DNA_glycosylase-like"/>
</dbReference>
<evidence type="ECO:0000256" key="8">
    <source>
        <dbReference type="ARBA" id="ARBA00023204"/>
    </source>
</evidence>
<dbReference type="SUPFAM" id="SSF52141">
    <property type="entry name" value="Uracil-DNA glycosylase-like"/>
    <property type="match status" value="1"/>
</dbReference>
<evidence type="ECO:0000256" key="2">
    <source>
        <dbReference type="ARBA" id="ARBA00002631"/>
    </source>
</evidence>
<gene>
    <name evidence="9 11" type="primary">ung</name>
    <name evidence="11" type="ORF">CC99x_02023</name>
</gene>
<evidence type="ECO:0000256" key="3">
    <source>
        <dbReference type="ARBA" id="ARBA00008184"/>
    </source>
</evidence>
<protein>
    <recommendedName>
        <fullName evidence="5 9">Uracil-DNA glycosylase</fullName>
        <shortName evidence="9">UDG</shortName>
        <ecNumber evidence="4 9">3.2.2.27</ecNumber>
    </recommendedName>
</protein>
<evidence type="ECO:0000256" key="6">
    <source>
        <dbReference type="ARBA" id="ARBA00022763"/>
    </source>
</evidence>
<dbReference type="EMBL" id="LKHV01000012">
    <property type="protein sequence ID" value="KRG17728.1"/>
    <property type="molecule type" value="Genomic_DNA"/>
</dbReference>
<dbReference type="NCBIfam" id="NF003592">
    <property type="entry name" value="PRK05254.1-5"/>
    <property type="match status" value="1"/>
</dbReference>
<name>A0A0Q9YAN7_9GAMM</name>
<dbReference type="PATRIC" id="fig|1590042.3.peg.2070"/>
<dbReference type="HAMAP" id="MF_00148">
    <property type="entry name" value="UDG"/>
    <property type="match status" value="1"/>
</dbReference>
<dbReference type="OrthoDB" id="9804372at2"/>
<keyword evidence="8 9" id="KW-0234">DNA repair</keyword>
<dbReference type="InterPro" id="IPR036895">
    <property type="entry name" value="Uracil-DNA_glycosylase-like_sf"/>
</dbReference>
<comment type="caution">
    <text evidence="11">The sequence shown here is derived from an EMBL/GenBank/DDBJ whole genome shotgun (WGS) entry which is preliminary data.</text>
</comment>
<dbReference type="NCBIfam" id="NF003591">
    <property type="entry name" value="PRK05254.1-4"/>
    <property type="match status" value="1"/>
</dbReference>
<dbReference type="Pfam" id="PF03167">
    <property type="entry name" value="UDG"/>
    <property type="match status" value="1"/>
</dbReference>
<dbReference type="PANTHER" id="PTHR11264">
    <property type="entry name" value="URACIL-DNA GLYCOSYLASE"/>
    <property type="match status" value="1"/>
</dbReference>
<dbReference type="PANTHER" id="PTHR11264:SF0">
    <property type="entry name" value="URACIL-DNA GLYCOSYLASE"/>
    <property type="match status" value="1"/>
</dbReference>
<keyword evidence="9" id="KW-0963">Cytoplasm</keyword>
<dbReference type="Gene3D" id="3.40.470.10">
    <property type="entry name" value="Uracil-DNA glycosylase-like domain"/>
    <property type="match status" value="1"/>
</dbReference>
<organism evidence="11">
    <name type="scientific">Candidatus Berkiella cookevillensis</name>
    <dbReference type="NCBI Taxonomy" id="437022"/>
    <lineage>
        <taxon>Bacteria</taxon>
        <taxon>Pseudomonadati</taxon>
        <taxon>Pseudomonadota</taxon>
        <taxon>Gammaproteobacteria</taxon>
        <taxon>Candidatus Berkiellales</taxon>
        <taxon>Candidatus Berkiellaceae</taxon>
        <taxon>Candidatus Berkiella</taxon>
    </lineage>
</organism>
<evidence type="ECO:0000256" key="4">
    <source>
        <dbReference type="ARBA" id="ARBA00012030"/>
    </source>
</evidence>
<dbReference type="RefSeq" id="WP_057625129.1">
    <property type="nucleotide sequence ID" value="NZ_LKHV02000001.1"/>
</dbReference>
<evidence type="ECO:0000256" key="7">
    <source>
        <dbReference type="ARBA" id="ARBA00022801"/>
    </source>
</evidence>
<dbReference type="CDD" id="cd10027">
    <property type="entry name" value="UDG-F1-like"/>
    <property type="match status" value="1"/>
</dbReference>
<comment type="subcellular location">
    <subcellularLocation>
        <location evidence="9">Cytoplasm</location>
    </subcellularLocation>
</comment>
<dbReference type="GO" id="GO:0005737">
    <property type="term" value="C:cytoplasm"/>
    <property type="evidence" value="ECO:0007669"/>
    <property type="project" value="UniProtKB-SubCell"/>
</dbReference>
<comment type="similarity">
    <text evidence="3 9">Belongs to the uracil-DNA glycosylase (UDG) superfamily. UNG family.</text>
</comment>
<keyword evidence="11" id="KW-0326">Glycosidase</keyword>
<dbReference type="NCBIfam" id="NF003588">
    <property type="entry name" value="PRK05254.1-1"/>
    <property type="match status" value="1"/>
</dbReference>
<evidence type="ECO:0000256" key="9">
    <source>
        <dbReference type="HAMAP-Rule" id="MF_00148"/>
    </source>
</evidence>
<dbReference type="EC" id="3.2.2.27" evidence="4 9"/>
<feature type="active site" description="Proton acceptor" evidence="9">
    <location>
        <position position="72"/>
    </location>
</feature>
<comment type="catalytic activity">
    <reaction evidence="1 9">
        <text>Hydrolyzes single-stranded DNA or mismatched double-stranded DNA and polynucleotides, releasing free uracil.</text>
        <dbReference type="EC" id="3.2.2.27"/>
    </reaction>
</comment>
<feature type="domain" description="Uracil-DNA glycosylase-like" evidence="10">
    <location>
        <begin position="57"/>
        <end position="217"/>
    </location>
</feature>
<accession>A0A0Q9YAN7</accession>
<evidence type="ECO:0000313" key="11">
    <source>
        <dbReference type="EMBL" id="KRG17728.1"/>
    </source>
</evidence>
<comment type="function">
    <text evidence="2 9">Excises uracil residues from the DNA which can arise as a result of misincorporation of dUMP residues by DNA polymerase or due to deamination of cytosine.</text>
</comment>
<dbReference type="GO" id="GO:0097510">
    <property type="term" value="P:base-excision repair, AP site formation via deaminated base removal"/>
    <property type="evidence" value="ECO:0007669"/>
    <property type="project" value="TreeGrafter"/>
</dbReference>
<reference evidence="11" key="1">
    <citation type="submission" date="2015-09" db="EMBL/GenBank/DDBJ databases">
        <title>Draft Genome Sequences of Two Novel Amoeba-resistant Intranuclear Bacteria, Candidatus Berkiella cookevillensis and Candidatus Berkiella aquae.</title>
        <authorList>
            <person name="Mehari Y.T."/>
            <person name="Arivett B.A."/>
            <person name="Farone A.L."/>
            <person name="Gunderson J.H."/>
            <person name="Farone M.B."/>
        </authorList>
    </citation>
    <scope>NUCLEOTIDE SEQUENCE [LARGE SCALE GENOMIC DNA]</scope>
    <source>
        <strain evidence="11">CC99</strain>
    </source>
</reference>
<evidence type="ECO:0000259" key="10">
    <source>
        <dbReference type="SMART" id="SM00986"/>
    </source>
</evidence>
<dbReference type="FunFam" id="3.40.470.10:FF:000001">
    <property type="entry name" value="Uracil-DNA glycosylase"/>
    <property type="match status" value="1"/>
</dbReference>
<keyword evidence="7 9" id="KW-0378">Hydrolase</keyword>
<dbReference type="STRING" id="437022.CC99x_02023"/>
<dbReference type="NCBIfam" id="TIGR00628">
    <property type="entry name" value="ung"/>
    <property type="match status" value="1"/>
</dbReference>
<dbReference type="InterPro" id="IPR002043">
    <property type="entry name" value="UDG_fam1"/>
</dbReference>
<dbReference type="SMART" id="SM00986">
    <property type="entry name" value="UDG"/>
    <property type="match status" value="1"/>
</dbReference>
<evidence type="ECO:0000256" key="5">
    <source>
        <dbReference type="ARBA" id="ARBA00018429"/>
    </source>
</evidence>
<dbReference type="GO" id="GO:0004844">
    <property type="term" value="F:uracil DNA N-glycosylase activity"/>
    <property type="evidence" value="ECO:0007669"/>
    <property type="project" value="UniProtKB-UniRule"/>
</dbReference>
<dbReference type="AlphaFoldDB" id="A0A0Q9YAN7"/>
<sequence>MTHLATSKVGIPDEWASLIGAEFDKPYMKELRAFLRQEKNQRKYIYPKGSEIFSAFELTPPEKIKCVILGQDPYHGPGQAHGLCFSVKPGVAIPPSLLNIYKELQADLQIKPVKHGCLLSWAEQGVFLLNSVLTVEKGLAASHQGQGWEIFTDKVIEQLNLQPHPIAFVLWGAYAQKKGQVIDTQKHLVLKSVHPSPLSANRGFLGSRPFSKINDFLVKTGQTPINWQLPEQAEYI</sequence>